<dbReference type="Gene3D" id="3.90.850.10">
    <property type="entry name" value="Fumarylacetoacetase-like, C-terminal domain"/>
    <property type="match status" value="1"/>
</dbReference>
<protein>
    <recommendedName>
        <fullName evidence="3">Fumarylacetoacetase-like C-terminal domain-containing protein</fullName>
    </recommendedName>
</protein>
<dbReference type="VEuPathDB" id="FungiDB:MELLADRAFT_46825"/>
<name>F4R870_MELLP</name>
<dbReference type="SUPFAM" id="SSF56529">
    <property type="entry name" value="FAH"/>
    <property type="match status" value="1"/>
</dbReference>
<proteinExistence type="inferred from homology"/>
<evidence type="ECO:0000259" key="3">
    <source>
        <dbReference type="Pfam" id="PF01557"/>
    </source>
</evidence>
<dbReference type="Proteomes" id="UP000001072">
    <property type="component" value="Unassembled WGS sequence"/>
</dbReference>
<dbReference type="HOGENOM" id="CLU_028458_5_0_1"/>
<organism evidence="5">
    <name type="scientific">Melampsora larici-populina (strain 98AG31 / pathotype 3-4-7)</name>
    <name type="common">Poplar leaf rust fungus</name>
    <dbReference type="NCBI Taxonomy" id="747676"/>
    <lineage>
        <taxon>Eukaryota</taxon>
        <taxon>Fungi</taxon>
        <taxon>Dikarya</taxon>
        <taxon>Basidiomycota</taxon>
        <taxon>Pucciniomycotina</taxon>
        <taxon>Pucciniomycetes</taxon>
        <taxon>Pucciniales</taxon>
        <taxon>Melampsoraceae</taxon>
        <taxon>Melampsora</taxon>
    </lineage>
</organism>
<accession>F4R870</accession>
<dbReference type="GO" id="GO:0005739">
    <property type="term" value="C:mitochondrion"/>
    <property type="evidence" value="ECO:0007669"/>
    <property type="project" value="TreeGrafter"/>
</dbReference>
<reference evidence="5" key="1">
    <citation type="journal article" date="2011" name="Proc. Natl. Acad. Sci. U.S.A.">
        <title>Obligate biotrophy features unraveled by the genomic analysis of rust fungi.</title>
        <authorList>
            <person name="Duplessis S."/>
            <person name="Cuomo C.A."/>
            <person name="Lin Y.-C."/>
            <person name="Aerts A."/>
            <person name="Tisserant E."/>
            <person name="Veneault-Fourrey C."/>
            <person name="Joly D.L."/>
            <person name="Hacquard S."/>
            <person name="Amselem J."/>
            <person name="Cantarel B.L."/>
            <person name="Chiu R."/>
            <person name="Coutinho P.M."/>
            <person name="Feau N."/>
            <person name="Field M."/>
            <person name="Frey P."/>
            <person name="Gelhaye E."/>
            <person name="Goldberg J."/>
            <person name="Grabherr M.G."/>
            <person name="Kodira C.D."/>
            <person name="Kohler A."/>
            <person name="Kuees U."/>
            <person name="Lindquist E.A."/>
            <person name="Lucas S.M."/>
            <person name="Mago R."/>
            <person name="Mauceli E."/>
            <person name="Morin E."/>
            <person name="Murat C."/>
            <person name="Pangilinan J.L."/>
            <person name="Park R."/>
            <person name="Pearson M."/>
            <person name="Quesneville H."/>
            <person name="Rouhier N."/>
            <person name="Sakthikumar S."/>
            <person name="Salamov A.A."/>
            <person name="Schmutz J."/>
            <person name="Selles B."/>
            <person name="Shapiro H."/>
            <person name="Tanguay P."/>
            <person name="Tuskan G.A."/>
            <person name="Henrissat B."/>
            <person name="Van de Peer Y."/>
            <person name="Rouze P."/>
            <person name="Ellis J.G."/>
            <person name="Dodds P.N."/>
            <person name="Schein J.E."/>
            <person name="Zhong S."/>
            <person name="Hamelin R.C."/>
            <person name="Grigoriev I.V."/>
            <person name="Szabo L.J."/>
            <person name="Martin F."/>
        </authorList>
    </citation>
    <scope>NUCLEOTIDE SEQUENCE [LARGE SCALE GENOMIC DNA]</scope>
    <source>
        <strain evidence="5">98AG31 / pathotype 3-4-7</strain>
    </source>
</reference>
<gene>
    <name evidence="4" type="ORF">MELLADRAFT_46825</name>
</gene>
<dbReference type="KEGG" id="mlr:MELLADRAFT_46825"/>
<dbReference type="InParanoid" id="F4R870"/>
<dbReference type="InterPro" id="IPR036663">
    <property type="entry name" value="Fumarylacetoacetase_C_sf"/>
</dbReference>
<dbReference type="RefSeq" id="XP_007405300.1">
    <property type="nucleotide sequence ID" value="XM_007405238.1"/>
</dbReference>
<dbReference type="Pfam" id="PF01557">
    <property type="entry name" value="FAA_hydrolase"/>
    <property type="match status" value="1"/>
</dbReference>
<dbReference type="AlphaFoldDB" id="F4R870"/>
<sequence length="230" mass="25599">MITNSINFIKTGKKIIGIGRNYLDHVKELNNKVPSHPFYFLKPTTSYLQNGQPIQIPKGILCHHEVELGVIIGSRTRSIQAKDVMKSISGYTLGIDLTARNLQEEVKKKSLPWSVVKGFDTFCPVGKFIPSNEIKDPHDLNLWLKVNGQVKQSGSTNQMIFKIPELIEYCSSIMTLEEGDLILTGTPAGVGPIQPGDLLEAGLVQSDQLIDELKHQVTQRADGFIYEPKD</sequence>
<feature type="domain" description="Fumarylacetoacetase-like C-terminal" evidence="3">
    <location>
        <begin position="14"/>
        <end position="203"/>
    </location>
</feature>
<dbReference type="OrthoDB" id="74910at2759"/>
<dbReference type="PANTHER" id="PTHR11820:SF7">
    <property type="entry name" value="ACYLPYRUVASE FAHD1, MITOCHONDRIAL"/>
    <property type="match status" value="1"/>
</dbReference>
<dbReference type="InterPro" id="IPR011234">
    <property type="entry name" value="Fumarylacetoacetase-like_C"/>
</dbReference>
<comment type="similarity">
    <text evidence="1">Belongs to the FAH family.</text>
</comment>
<evidence type="ECO:0000256" key="2">
    <source>
        <dbReference type="ARBA" id="ARBA00022723"/>
    </source>
</evidence>
<dbReference type="GeneID" id="18928374"/>
<evidence type="ECO:0000256" key="1">
    <source>
        <dbReference type="ARBA" id="ARBA00010211"/>
    </source>
</evidence>
<dbReference type="FunCoup" id="F4R870">
    <property type="interactions" value="274"/>
</dbReference>
<dbReference type="PANTHER" id="PTHR11820">
    <property type="entry name" value="ACYLPYRUVASE"/>
    <property type="match status" value="1"/>
</dbReference>
<dbReference type="GO" id="GO:0018773">
    <property type="term" value="F:acetylpyruvate hydrolase activity"/>
    <property type="evidence" value="ECO:0007669"/>
    <property type="project" value="TreeGrafter"/>
</dbReference>
<keyword evidence="5" id="KW-1185">Reference proteome</keyword>
<evidence type="ECO:0000313" key="5">
    <source>
        <dbReference type="Proteomes" id="UP000001072"/>
    </source>
</evidence>
<keyword evidence="2" id="KW-0479">Metal-binding</keyword>
<dbReference type="eggNOG" id="KOG1535">
    <property type="taxonomic scope" value="Eukaryota"/>
</dbReference>
<dbReference type="STRING" id="747676.F4R870"/>
<dbReference type="EMBL" id="GL883092">
    <property type="protein sequence ID" value="EGG11665.1"/>
    <property type="molecule type" value="Genomic_DNA"/>
</dbReference>
<dbReference type="GO" id="GO:0019752">
    <property type="term" value="P:carboxylic acid metabolic process"/>
    <property type="evidence" value="ECO:0007669"/>
    <property type="project" value="UniProtKB-ARBA"/>
</dbReference>
<dbReference type="GO" id="GO:0046872">
    <property type="term" value="F:metal ion binding"/>
    <property type="evidence" value="ECO:0007669"/>
    <property type="project" value="UniProtKB-KW"/>
</dbReference>
<dbReference type="FunFam" id="3.90.850.10:FF:000003">
    <property type="entry name" value="Fumarylacetoacetate hydrolase domain-containing 1"/>
    <property type="match status" value="1"/>
</dbReference>
<evidence type="ECO:0000313" key="4">
    <source>
        <dbReference type="EMBL" id="EGG11665.1"/>
    </source>
</evidence>